<dbReference type="HAMAP" id="MF_03051">
    <property type="entry name" value="MOCS2A"/>
    <property type="match status" value="1"/>
</dbReference>
<dbReference type="PANTHER" id="PTHR33359:SF1">
    <property type="entry name" value="MOLYBDOPTERIN SYNTHASE SULFUR CARRIER SUBUNIT"/>
    <property type="match status" value="1"/>
</dbReference>
<comment type="subunit">
    <text evidence="2">Heterotetramer; composed of 2 small (MOCS2A) and 2 large (MOCS2B) subunits.</text>
</comment>
<keyword evidence="2" id="KW-0547">Nucleotide-binding</keyword>
<feature type="modified residue" description="Glycyl adenylate; alternate" evidence="2">
    <location>
        <position position="114"/>
    </location>
</feature>
<dbReference type="InterPro" id="IPR028887">
    <property type="entry name" value="MOCS2A_euk"/>
</dbReference>
<comment type="PTM">
    <text evidence="2">C-terminal thiocarboxylation occurs in 2 steps, it is first acyl-adenylated (-COAMP) via the hesA/moeB/thiF part of UBA4, then thiocarboxylated (-COSH) via the rhodanese domain of UBA4.</text>
</comment>
<comment type="function">
    <text evidence="2">Acts as a sulfur carrier required for molybdopterin biosynthesis. Component of the molybdopterin synthase complex that catalyzes the conversion of precursor Z into molybdopterin by mediating the incorporation of 2 sulfur atoms into precursor Z to generate a dithiolene group. In the complex, serves as sulfur donor by being thiocarboxylated (-COSH) at its C-terminus by UBA4. After interaction with MOCS2B, the sulfur is then transferred to precursor Z to form molybdopterin.</text>
</comment>
<evidence type="ECO:0000256" key="3">
    <source>
        <dbReference type="SAM" id="MobiDB-lite"/>
    </source>
</evidence>
<comment type="caution">
    <text evidence="4">The sequence shown here is derived from an EMBL/GenBank/DDBJ whole genome shotgun (WGS) entry which is preliminary data.</text>
</comment>
<reference evidence="5" key="1">
    <citation type="journal article" date="2015" name="PLoS Genet.">
        <title>The dynamic genome and transcriptome of the human fungal pathogen Blastomyces and close relative Emmonsia.</title>
        <authorList>
            <person name="Munoz J.F."/>
            <person name="Gauthier G.M."/>
            <person name="Desjardins C.A."/>
            <person name="Gallo J.E."/>
            <person name="Holder J."/>
            <person name="Sullivan T.D."/>
            <person name="Marty A.J."/>
            <person name="Carmen J.C."/>
            <person name="Chen Z."/>
            <person name="Ding L."/>
            <person name="Gujja S."/>
            <person name="Magrini V."/>
            <person name="Misas E."/>
            <person name="Mitreva M."/>
            <person name="Priest M."/>
            <person name="Saif S."/>
            <person name="Whiston E.A."/>
            <person name="Young S."/>
            <person name="Zeng Q."/>
            <person name="Goldman W.E."/>
            <person name="Mardis E.R."/>
            <person name="Taylor J.W."/>
            <person name="McEwen J.G."/>
            <person name="Clay O.K."/>
            <person name="Klein B.S."/>
            <person name="Cuomo C.A."/>
        </authorList>
    </citation>
    <scope>NUCLEOTIDE SEQUENCE [LARGE SCALE GENOMIC DNA]</scope>
    <source>
        <strain evidence="5">UAMH 139</strain>
    </source>
</reference>
<keyword evidence="2" id="KW-0501">Molybdenum cofactor biosynthesis</keyword>
<keyword evidence="2" id="KW-0597">Phosphoprotein</keyword>
<keyword evidence="1 2" id="KW-0963">Cytoplasm</keyword>
<dbReference type="GO" id="GO:0006777">
    <property type="term" value="P:Mo-molybdopterin cofactor biosynthetic process"/>
    <property type="evidence" value="ECO:0007669"/>
    <property type="project" value="UniProtKB-UniRule"/>
</dbReference>
<dbReference type="UniPathway" id="UPA00344"/>
<organism evidence="4 5">
    <name type="scientific">Blastomyces silverae</name>
    <dbReference type="NCBI Taxonomy" id="2060906"/>
    <lineage>
        <taxon>Eukaryota</taxon>
        <taxon>Fungi</taxon>
        <taxon>Dikarya</taxon>
        <taxon>Ascomycota</taxon>
        <taxon>Pezizomycotina</taxon>
        <taxon>Eurotiomycetes</taxon>
        <taxon>Eurotiomycetidae</taxon>
        <taxon>Onygenales</taxon>
        <taxon>Ajellomycetaceae</taxon>
        <taxon>Blastomyces</taxon>
    </lineage>
</organism>
<dbReference type="STRING" id="2060906.A0A0H1B7H5"/>
<name>A0A0H1B7H5_9EURO</name>
<gene>
    <name evidence="2" type="primary">cnxG</name>
    <name evidence="4" type="ORF">EMPG_17463</name>
</gene>
<dbReference type="Proteomes" id="UP000053573">
    <property type="component" value="Unassembled WGS sequence"/>
</dbReference>
<protein>
    <recommendedName>
        <fullName evidence="2">Molybdopterin synthase sulfur carrier subunit</fullName>
    </recommendedName>
    <alternativeName>
        <fullName evidence="2">Common component for nitrate reductase and xanthine dehydrogenase protein G</fullName>
    </alternativeName>
    <alternativeName>
        <fullName evidence="2">Molybdenum cofactor synthesis protein 2 small subunit</fullName>
    </alternativeName>
    <alternativeName>
        <fullName evidence="2">Molybdenum cofactor synthesis protein 2A</fullName>
    </alternativeName>
    <alternativeName>
        <fullName evidence="2">Sulfur carrier protein MOCS2A</fullName>
        <shortName evidence="2">MOCS2A</shortName>
    </alternativeName>
</protein>
<dbReference type="GO" id="GO:1990140">
    <property type="term" value="C:molybdopterin synthase complex"/>
    <property type="evidence" value="ECO:0007669"/>
    <property type="project" value="UniProtKB-UniRule"/>
</dbReference>
<evidence type="ECO:0000256" key="1">
    <source>
        <dbReference type="ARBA" id="ARBA00022490"/>
    </source>
</evidence>
<comment type="pathway">
    <text evidence="2">Cofactor biosynthesis; molybdopterin biosynthesis.</text>
</comment>
<dbReference type="GO" id="GO:0000166">
    <property type="term" value="F:nucleotide binding"/>
    <property type="evidence" value="ECO:0007669"/>
    <property type="project" value="UniProtKB-KW"/>
</dbReference>
<accession>A0A0H1B7H5</accession>
<feature type="modified residue" description="1-thioglycine; alternate" evidence="2">
    <location>
        <position position="114"/>
    </location>
</feature>
<evidence type="ECO:0000313" key="4">
    <source>
        <dbReference type="EMBL" id="KLJ07043.1"/>
    </source>
</evidence>
<dbReference type="OrthoDB" id="5595860at2759"/>
<dbReference type="InterPro" id="IPR012675">
    <property type="entry name" value="Beta-grasp_dom_sf"/>
</dbReference>
<evidence type="ECO:0000313" key="5">
    <source>
        <dbReference type="Proteomes" id="UP000053573"/>
    </source>
</evidence>
<keyword evidence="5" id="KW-1185">Reference proteome</keyword>
<evidence type="ECO:0000256" key="2">
    <source>
        <dbReference type="HAMAP-Rule" id="MF_03051"/>
    </source>
</evidence>
<comment type="similarity">
    <text evidence="2">Belongs to the MoaD family. MOCS2A subfamily.</text>
</comment>
<dbReference type="GO" id="GO:1990133">
    <property type="term" value="C:molybdopterin adenylyltransferase complex"/>
    <property type="evidence" value="ECO:0007669"/>
    <property type="project" value="TreeGrafter"/>
</dbReference>
<dbReference type="InterPro" id="IPR044672">
    <property type="entry name" value="MOCS2A"/>
</dbReference>
<comment type="subcellular location">
    <subcellularLocation>
        <location evidence="2">Cytoplasm</location>
    </subcellularLocation>
</comment>
<dbReference type="GO" id="GO:0030366">
    <property type="term" value="F:molybdopterin synthase activity"/>
    <property type="evidence" value="ECO:0007669"/>
    <property type="project" value="UniProtKB-UniRule"/>
</dbReference>
<proteinExistence type="inferred from homology"/>
<dbReference type="EMBL" id="LDEV01002926">
    <property type="protein sequence ID" value="KLJ07043.1"/>
    <property type="molecule type" value="Genomic_DNA"/>
</dbReference>
<dbReference type="Gene3D" id="3.10.20.30">
    <property type="match status" value="1"/>
</dbReference>
<dbReference type="PANTHER" id="PTHR33359">
    <property type="entry name" value="MOLYBDOPTERIN SYNTHASE SULFUR CARRIER SUBUNIT"/>
    <property type="match status" value="1"/>
</dbReference>
<sequence>MSPLTFQIHYFSTASTYTKKQTESLPAPLPLPKLFDLLEARYPGIKEKVLVSCAVSVGLEYVDVDGDGDGDVDGAVTKADAGEGGGGDGEQRDMEVWIIGPGEEVAIIPPVSSG</sequence>
<dbReference type="AlphaFoldDB" id="A0A0H1B7H5"/>
<feature type="region of interest" description="Disordered" evidence="3">
    <location>
        <begin position="70"/>
        <end position="92"/>
    </location>
</feature>